<dbReference type="InterPro" id="IPR013785">
    <property type="entry name" value="Aldolase_TIM"/>
</dbReference>
<dbReference type="AlphaFoldDB" id="A0A0G0UTA6"/>
<evidence type="ECO:0000313" key="3">
    <source>
        <dbReference type="Proteomes" id="UP000034293"/>
    </source>
</evidence>
<dbReference type="Gene3D" id="1.10.1200.80">
    <property type="entry name" value="Putative flavin oxidoreducatase, domain 2"/>
    <property type="match status" value="1"/>
</dbReference>
<dbReference type="Gene3D" id="3.20.20.70">
    <property type="entry name" value="Aldolase class I"/>
    <property type="match status" value="1"/>
</dbReference>
<dbReference type="GO" id="GO:0016491">
    <property type="term" value="F:oxidoreductase activity"/>
    <property type="evidence" value="ECO:0007669"/>
    <property type="project" value="InterPro"/>
</dbReference>
<name>A0A0G0UTA6_9BACT</name>
<dbReference type="Pfam" id="PF01207">
    <property type="entry name" value="Dus"/>
    <property type="match status" value="1"/>
</dbReference>
<dbReference type="PATRIC" id="fig|1618553.3.peg.507"/>
<dbReference type="PANTHER" id="PTHR11082:SF25">
    <property type="entry name" value="DUS-LIKE FMN-BINDING DOMAIN-CONTAINING PROTEIN"/>
    <property type="match status" value="1"/>
</dbReference>
<reference evidence="2 3" key="1">
    <citation type="journal article" date="2015" name="Nature">
        <title>rRNA introns, odd ribosomes, and small enigmatic genomes across a large radiation of phyla.</title>
        <authorList>
            <person name="Brown C.T."/>
            <person name="Hug L.A."/>
            <person name="Thomas B.C."/>
            <person name="Sharon I."/>
            <person name="Castelle C.J."/>
            <person name="Singh A."/>
            <person name="Wilkins M.J."/>
            <person name="Williams K.H."/>
            <person name="Banfield J.F."/>
        </authorList>
    </citation>
    <scope>NUCLEOTIDE SEQUENCE [LARGE SCALE GENOMIC DNA]</scope>
</reference>
<dbReference type="PANTHER" id="PTHR11082">
    <property type="entry name" value="TRNA-DIHYDROURIDINE SYNTHASE"/>
    <property type="match status" value="1"/>
</dbReference>
<organism evidence="2 3">
    <name type="scientific">Candidatus Woesebacteria bacterium GW2011_GWA1_40_43</name>
    <dbReference type="NCBI Taxonomy" id="1618553"/>
    <lineage>
        <taxon>Bacteria</taxon>
        <taxon>Candidatus Woeseibacteriota</taxon>
    </lineage>
</organism>
<evidence type="ECO:0000259" key="1">
    <source>
        <dbReference type="Pfam" id="PF01207"/>
    </source>
</evidence>
<sequence length="150" mass="17418">MTVHGRIAKQMSKGEASWEEIGKIVKIRDRIAPETLIIGNGDIKSYAEVLKMQKKHGVDGVMIGRGIFGNPWVFVKDLKPVEHPKKDYINLLLRHIDLFKNTWGESKNFAILKKFFKMYVKDFKGANSLRIKLMEAENFEEVRRILWSLD</sequence>
<dbReference type="EMBL" id="LBZA01000040">
    <property type="protein sequence ID" value="KKR62885.1"/>
    <property type="molecule type" value="Genomic_DNA"/>
</dbReference>
<dbReference type="InterPro" id="IPR024036">
    <property type="entry name" value="tRNA-dHydroUridine_Synthase_C"/>
</dbReference>
<dbReference type="Proteomes" id="UP000034293">
    <property type="component" value="Unassembled WGS sequence"/>
</dbReference>
<proteinExistence type="predicted"/>
<dbReference type="SUPFAM" id="SSF51395">
    <property type="entry name" value="FMN-linked oxidoreductases"/>
    <property type="match status" value="1"/>
</dbReference>
<feature type="domain" description="DUS-like FMN-binding" evidence="1">
    <location>
        <begin position="1"/>
        <end position="141"/>
    </location>
</feature>
<gene>
    <name evidence="2" type="ORF">UU02_C0040G0004</name>
</gene>
<comment type="caution">
    <text evidence="2">The sequence shown here is derived from an EMBL/GenBank/DDBJ whole genome shotgun (WGS) entry which is preliminary data.</text>
</comment>
<evidence type="ECO:0000313" key="2">
    <source>
        <dbReference type="EMBL" id="KKR62885.1"/>
    </source>
</evidence>
<accession>A0A0G0UTA6</accession>
<protein>
    <submittedName>
        <fullName evidence="2">tRNA-dihydrouridine synthase</fullName>
    </submittedName>
</protein>
<dbReference type="InterPro" id="IPR035587">
    <property type="entry name" value="DUS-like_FMN-bd"/>
</dbReference>